<keyword evidence="2" id="KW-0808">Transferase</keyword>
<name>A0A4Y7RMK7_9FIRM</name>
<dbReference type="OrthoDB" id="9802530at2"/>
<sequence>MSGYIHFTDEQKRRANSVDLVDFLRRQGEQLTRSGREWRWKRHDSVTVRGNQWFRHSRKEGGLAIDFVQEFYDLSFPEAVTLLLGGEGGVEWNQFAKSAPPPRKPFTLPKASNDMRRVYAYLIKQRFIEREAITHFAKEKMLYESCELSKDKSKEYHNAVFVGCDEKGVPKHAHKRGIYTMGVGYRGGNVEGSDPGYSFHHSGANDTLYVFEAPIDMLSFITLYPEDWKQNSYVALDGVAEHAMLRQLELNPHLQKVALCLDHDEAGIEAAGRLTEILHARGYMNVSVRRPEYKDWNEDLKAKNGVTPIPAQEHLKLEVLPEVCKALLEACTSLKSTHNPHDMLLEHYEKLKSLITNGKLVQGKESAVTEHLEGMAAGALLAAQRQYRQMGRPVTLERLIGELRDSYRPHQDRGRLRSRVDDLRQDIACLNKQYHTPGIRGPEDKQNLIASYFCLALNCVRTEIFVALEMQKQSEVQIKATQNFNMTM</sequence>
<proteinExistence type="predicted"/>
<dbReference type="GO" id="GO:0006260">
    <property type="term" value="P:DNA replication"/>
    <property type="evidence" value="ECO:0007669"/>
    <property type="project" value="InterPro"/>
</dbReference>
<dbReference type="Proteomes" id="UP000297597">
    <property type="component" value="Unassembled WGS sequence"/>
</dbReference>
<comment type="caution">
    <text evidence="2">The sequence shown here is derived from an EMBL/GenBank/DDBJ whole genome shotgun (WGS) entry which is preliminary data.</text>
</comment>
<reference evidence="2 3" key="1">
    <citation type="journal article" date="2018" name="Environ. Microbiol.">
        <title>Novel energy conservation strategies and behaviour of Pelotomaculum schinkii driving syntrophic propionate catabolism.</title>
        <authorList>
            <person name="Hidalgo-Ahumada C.A.P."/>
            <person name="Nobu M.K."/>
            <person name="Narihiro T."/>
            <person name="Tamaki H."/>
            <person name="Liu W.T."/>
            <person name="Kamagata Y."/>
            <person name="Stams A.J.M."/>
            <person name="Imachi H."/>
            <person name="Sousa D.Z."/>
        </authorList>
    </citation>
    <scope>NUCLEOTIDE SEQUENCE [LARGE SCALE GENOMIC DNA]</scope>
    <source>
        <strain evidence="2 3">MGP</strain>
    </source>
</reference>
<feature type="domain" description="DUF3991" evidence="1">
    <location>
        <begin position="120"/>
        <end position="203"/>
    </location>
</feature>
<dbReference type="EC" id="2.7.7.-" evidence="2"/>
<evidence type="ECO:0000259" key="1">
    <source>
        <dbReference type="Pfam" id="PF13154"/>
    </source>
</evidence>
<evidence type="ECO:0000313" key="3">
    <source>
        <dbReference type="Proteomes" id="UP000297597"/>
    </source>
</evidence>
<organism evidence="2 3">
    <name type="scientific">Pelotomaculum propionicicum</name>
    <dbReference type="NCBI Taxonomy" id="258475"/>
    <lineage>
        <taxon>Bacteria</taxon>
        <taxon>Bacillati</taxon>
        <taxon>Bacillota</taxon>
        <taxon>Clostridia</taxon>
        <taxon>Eubacteriales</taxon>
        <taxon>Desulfotomaculaceae</taxon>
        <taxon>Pelotomaculum</taxon>
    </lineage>
</organism>
<dbReference type="Pfam" id="PF13155">
    <property type="entry name" value="Toprim_2"/>
    <property type="match status" value="1"/>
</dbReference>
<keyword evidence="2" id="KW-0548">Nucleotidyltransferase</keyword>
<dbReference type="InterPro" id="IPR036977">
    <property type="entry name" value="DNA_primase_Znf_CHC2"/>
</dbReference>
<accession>A0A4Y7RMK7</accession>
<evidence type="ECO:0000313" key="2">
    <source>
        <dbReference type="EMBL" id="TEB10228.1"/>
    </source>
</evidence>
<gene>
    <name evidence="2" type="primary">dnaG_3</name>
    <name evidence="2" type="ORF">Pmgp_02528</name>
</gene>
<dbReference type="GO" id="GO:0008270">
    <property type="term" value="F:zinc ion binding"/>
    <property type="evidence" value="ECO:0007669"/>
    <property type="project" value="InterPro"/>
</dbReference>
<dbReference type="SUPFAM" id="SSF56731">
    <property type="entry name" value="DNA primase core"/>
    <property type="match status" value="1"/>
</dbReference>
<dbReference type="Gene3D" id="3.90.580.10">
    <property type="entry name" value="Zinc finger, CHC2-type domain"/>
    <property type="match status" value="1"/>
</dbReference>
<dbReference type="RefSeq" id="WP_134214346.1">
    <property type="nucleotide sequence ID" value="NZ_QFFZ01000030.1"/>
</dbReference>
<protein>
    <submittedName>
        <fullName evidence="2">DNA primase</fullName>
        <ecNumber evidence="2">2.7.7.-</ecNumber>
    </submittedName>
</protein>
<dbReference type="GO" id="GO:0003677">
    <property type="term" value="F:DNA binding"/>
    <property type="evidence" value="ECO:0007669"/>
    <property type="project" value="InterPro"/>
</dbReference>
<dbReference type="AlphaFoldDB" id="A0A4Y7RMK7"/>
<dbReference type="SUPFAM" id="SSF57783">
    <property type="entry name" value="Zinc beta-ribbon"/>
    <property type="match status" value="1"/>
</dbReference>
<dbReference type="InterPro" id="IPR025054">
    <property type="entry name" value="DUF3991"/>
</dbReference>
<keyword evidence="3" id="KW-1185">Reference proteome</keyword>
<dbReference type="EMBL" id="QFFZ01000030">
    <property type="protein sequence ID" value="TEB10228.1"/>
    <property type="molecule type" value="Genomic_DNA"/>
</dbReference>
<dbReference type="GO" id="GO:0016779">
    <property type="term" value="F:nucleotidyltransferase activity"/>
    <property type="evidence" value="ECO:0007669"/>
    <property type="project" value="UniProtKB-KW"/>
</dbReference>
<dbReference type="Pfam" id="PF13154">
    <property type="entry name" value="DUF3991"/>
    <property type="match status" value="1"/>
</dbReference>
<dbReference type="Gene3D" id="3.40.1360.10">
    <property type="match status" value="1"/>
</dbReference>